<comment type="caution">
    <text evidence="2">The sequence shown here is derived from an EMBL/GenBank/DDBJ whole genome shotgun (WGS) entry which is preliminary data.</text>
</comment>
<dbReference type="EMBL" id="QFGA01000001">
    <property type="protein sequence ID" value="TEB07255.1"/>
    <property type="molecule type" value="Genomic_DNA"/>
</dbReference>
<gene>
    <name evidence="2" type="ORF">Psch_00802</name>
</gene>
<accession>A0A4Y7RE08</accession>
<evidence type="ECO:0000313" key="3">
    <source>
        <dbReference type="Proteomes" id="UP000298324"/>
    </source>
</evidence>
<reference evidence="2 3" key="1">
    <citation type="journal article" date="2018" name="Environ. Microbiol.">
        <title>Novel energy conservation strategies and behaviour of Pelotomaculum schinkii driving syntrophic propionate catabolism.</title>
        <authorList>
            <person name="Hidalgo-Ahumada C.A.P."/>
            <person name="Nobu M.K."/>
            <person name="Narihiro T."/>
            <person name="Tamaki H."/>
            <person name="Liu W.T."/>
            <person name="Kamagata Y."/>
            <person name="Stams A.J.M."/>
            <person name="Imachi H."/>
            <person name="Sousa D.Z."/>
        </authorList>
    </citation>
    <scope>NUCLEOTIDE SEQUENCE [LARGE SCALE GENOMIC DNA]</scope>
    <source>
        <strain evidence="2 3">HH</strain>
    </source>
</reference>
<dbReference type="RefSeq" id="WP_134218892.1">
    <property type="nucleotide sequence ID" value="NZ_QFGA01000001.1"/>
</dbReference>
<keyword evidence="1" id="KW-0812">Transmembrane</keyword>
<evidence type="ECO:0000313" key="2">
    <source>
        <dbReference type="EMBL" id="TEB07255.1"/>
    </source>
</evidence>
<feature type="transmembrane region" description="Helical" evidence="1">
    <location>
        <begin position="38"/>
        <end position="58"/>
    </location>
</feature>
<protein>
    <recommendedName>
        <fullName evidence="4">EamA domain-containing protein</fullName>
    </recommendedName>
</protein>
<evidence type="ECO:0000256" key="1">
    <source>
        <dbReference type="SAM" id="Phobius"/>
    </source>
</evidence>
<feature type="transmembrane region" description="Helical" evidence="1">
    <location>
        <begin position="65"/>
        <end position="88"/>
    </location>
</feature>
<proteinExistence type="predicted"/>
<organism evidence="2 3">
    <name type="scientific">Pelotomaculum schinkii</name>
    <dbReference type="NCBI Taxonomy" id="78350"/>
    <lineage>
        <taxon>Bacteria</taxon>
        <taxon>Bacillati</taxon>
        <taxon>Bacillota</taxon>
        <taxon>Clostridia</taxon>
        <taxon>Eubacteriales</taxon>
        <taxon>Desulfotomaculaceae</taxon>
        <taxon>Pelotomaculum</taxon>
    </lineage>
</organism>
<feature type="transmembrane region" description="Helical" evidence="1">
    <location>
        <begin position="94"/>
        <end position="111"/>
    </location>
</feature>
<dbReference type="Proteomes" id="UP000298324">
    <property type="component" value="Unassembled WGS sequence"/>
</dbReference>
<dbReference type="AlphaFoldDB" id="A0A4Y7RE08"/>
<sequence>MAVIAGLLIFGSMALSFMLSWQVKHVPAEFYPVVRYNVLMLPLILAANIALATAFIRANDVVKNLPLVAAVQSFTYYFFIVVFTIFLVGEKLSVGRAVVGFSLMAAGIWILKK</sequence>
<keyword evidence="1" id="KW-0472">Membrane</keyword>
<name>A0A4Y7RE08_9FIRM</name>
<keyword evidence="1" id="KW-1133">Transmembrane helix</keyword>
<keyword evidence="3" id="KW-1185">Reference proteome</keyword>
<evidence type="ECO:0008006" key="4">
    <source>
        <dbReference type="Google" id="ProtNLM"/>
    </source>
</evidence>